<reference evidence="1" key="1">
    <citation type="submission" date="2020-08" db="EMBL/GenBank/DDBJ databases">
        <title>Spodoptera exigua strain:BAW_Kor-Di-RS1 Genome sequencing and assembly.</title>
        <authorList>
            <person name="Kim J."/>
            <person name="Nam H.Y."/>
            <person name="Kwon M."/>
            <person name="Choi J.H."/>
            <person name="Cho S.R."/>
            <person name="Kim G.-H."/>
        </authorList>
    </citation>
    <scope>NUCLEOTIDE SEQUENCE</scope>
    <source>
        <strain evidence="1">BAW_Kor-Di-RS1</strain>
        <tissue evidence="1">Whole-body</tissue>
    </source>
</reference>
<evidence type="ECO:0000313" key="1">
    <source>
        <dbReference type="EMBL" id="KAF9419148.1"/>
    </source>
</evidence>
<proteinExistence type="predicted"/>
<protein>
    <submittedName>
        <fullName evidence="1">Uncharacterized protein</fullName>
    </submittedName>
</protein>
<gene>
    <name evidence="1" type="ORF">HW555_004233</name>
</gene>
<comment type="caution">
    <text evidence="1">The sequence shown here is derived from an EMBL/GenBank/DDBJ whole genome shotgun (WGS) entry which is preliminary data.</text>
</comment>
<evidence type="ECO:0000313" key="2">
    <source>
        <dbReference type="Proteomes" id="UP000648187"/>
    </source>
</evidence>
<organism evidence="1 2">
    <name type="scientific">Spodoptera exigua</name>
    <name type="common">Beet armyworm</name>
    <name type="synonym">Noctua fulgens</name>
    <dbReference type="NCBI Taxonomy" id="7107"/>
    <lineage>
        <taxon>Eukaryota</taxon>
        <taxon>Metazoa</taxon>
        <taxon>Ecdysozoa</taxon>
        <taxon>Arthropoda</taxon>
        <taxon>Hexapoda</taxon>
        <taxon>Insecta</taxon>
        <taxon>Pterygota</taxon>
        <taxon>Neoptera</taxon>
        <taxon>Endopterygota</taxon>
        <taxon>Lepidoptera</taxon>
        <taxon>Glossata</taxon>
        <taxon>Ditrysia</taxon>
        <taxon>Noctuoidea</taxon>
        <taxon>Noctuidae</taxon>
        <taxon>Amphipyrinae</taxon>
        <taxon>Spodoptera</taxon>
    </lineage>
</organism>
<dbReference type="Proteomes" id="UP000648187">
    <property type="component" value="Unassembled WGS sequence"/>
</dbReference>
<name>A0A835L6B7_SPOEX</name>
<dbReference type="EMBL" id="JACKWZ010000046">
    <property type="protein sequence ID" value="KAF9419148.1"/>
    <property type="molecule type" value="Genomic_DNA"/>
</dbReference>
<keyword evidence="2" id="KW-1185">Reference proteome</keyword>
<accession>A0A835L6B7</accession>
<sequence>MAVVYWHSPGVGFNERLRGASSSTTADLTPRSRGESSPIFVLKFRPASVIKKSQRVVSPEQLD</sequence>
<dbReference type="AlphaFoldDB" id="A0A835L6B7"/>